<comment type="similarity">
    <text evidence="2">Belongs to the ABC transporter superfamily.</text>
</comment>
<evidence type="ECO:0000256" key="6">
    <source>
        <dbReference type="ARBA" id="ARBA00022840"/>
    </source>
</evidence>
<keyword evidence="6 9" id="KW-0067">ATP-binding</keyword>
<evidence type="ECO:0000259" key="8">
    <source>
        <dbReference type="PROSITE" id="PS50893"/>
    </source>
</evidence>
<dbReference type="CDD" id="cd03257">
    <property type="entry name" value="ABC_NikE_OppD_transporters"/>
    <property type="match status" value="1"/>
</dbReference>
<dbReference type="PANTHER" id="PTHR43297">
    <property type="entry name" value="OLIGOPEPTIDE TRANSPORT ATP-BINDING PROTEIN APPD"/>
    <property type="match status" value="1"/>
</dbReference>
<dbReference type="Proteomes" id="UP001597451">
    <property type="component" value="Unassembled WGS sequence"/>
</dbReference>
<keyword evidence="4" id="KW-1003">Cell membrane</keyword>
<dbReference type="InterPro" id="IPR027417">
    <property type="entry name" value="P-loop_NTPase"/>
</dbReference>
<dbReference type="InterPro" id="IPR003593">
    <property type="entry name" value="AAA+_ATPase"/>
</dbReference>
<comment type="caution">
    <text evidence="9">The sequence shown here is derived from an EMBL/GenBank/DDBJ whole genome shotgun (WGS) entry which is preliminary data.</text>
</comment>
<evidence type="ECO:0000256" key="5">
    <source>
        <dbReference type="ARBA" id="ARBA00022741"/>
    </source>
</evidence>
<comment type="subcellular location">
    <subcellularLocation>
        <location evidence="1">Cell membrane</location>
        <topology evidence="1">Peripheral membrane protein</topology>
    </subcellularLocation>
</comment>
<dbReference type="PROSITE" id="PS50893">
    <property type="entry name" value="ABC_TRANSPORTER_2"/>
    <property type="match status" value="1"/>
</dbReference>
<dbReference type="SMART" id="SM00382">
    <property type="entry name" value="AAA"/>
    <property type="match status" value="1"/>
</dbReference>
<name>A0ABW5Q135_9BACI</name>
<dbReference type="Gene3D" id="3.40.50.300">
    <property type="entry name" value="P-loop containing nucleotide triphosphate hydrolases"/>
    <property type="match status" value="1"/>
</dbReference>
<organism evidence="9 10">
    <name type="scientific">Oceanobacillus kapialis</name>
    <dbReference type="NCBI Taxonomy" id="481353"/>
    <lineage>
        <taxon>Bacteria</taxon>
        <taxon>Bacillati</taxon>
        <taxon>Bacillota</taxon>
        <taxon>Bacilli</taxon>
        <taxon>Bacillales</taxon>
        <taxon>Bacillaceae</taxon>
        <taxon>Oceanobacillus</taxon>
    </lineage>
</organism>
<dbReference type="PROSITE" id="PS00211">
    <property type="entry name" value="ABC_TRANSPORTER_1"/>
    <property type="match status" value="1"/>
</dbReference>
<dbReference type="SUPFAM" id="SSF52540">
    <property type="entry name" value="P-loop containing nucleoside triphosphate hydrolases"/>
    <property type="match status" value="1"/>
</dbReference>
<sequence length="343" mass="37731">MQNNPSLLEVRNLHTHFFTKTGVVKAVDGVNFSVNPGETLGIVGESGSGKSITALSILGLIPSPPGKIVDGNVLFKGDDLLKKSPKEMRAIRGKEIAMVFQDPMTSLNPVLSVEKQMVETILTHENLTKKQASDRALDLLKLVGIPDAQNRLRNYPHEFSGGMRQRVMIAIALSCNPSLLIADEPTTALDVTIQAQILALFKNMQKELNMGVIMITHDLGVVAEVCDRVMVMYAGKPAEYTETKRLFDHGKHPYTLGLMHSIPKITKEKKKLEAITGMPPDLRSLPNGCSFAPRCKYVMEGCLQADPTLKNVAEDHAVRCFLHDRSNNEEETFNATIIGSEQS</sequence>
<dbReference type="InterPro" id="IPR050388">
    <property type="entry name" value="ABC_Ni/Peptide_Import"/>
</dbReference>
<evidence type="ECO:0000313" key="10">
    <source>
        <dbReference type="Proteomes" id="UP001597451"/>
    </source>
</evidence>
<dbReference type="PANTHER" id="PTHR43297:SF2">
    <property type="entry name" value="DIPEPTIDE TRANSPORT ATP-BINDING PROTEIN DPPD"/>
    <property type="match status" value="1"/>
</dbReference>
<evidence type="ECO:0000256" key="1">
    <source>
        <dbReference type="ARBA" id="ARBA00004202"/>
    </source>
</evidence>
<evidence type="ECO:0000256" key="4">
    <source>
        <dbReference type="ARBA" id="ARBA00022475"/>
    </source>
</evidence>
<dbReference type="RefSeq" id="WP_379561874.1">
    <property type="nucleotide sequence ID" value="NZ_CP085256.1"/>
</dbReference>
<dbReference type="Pfam" id="PF08352">
    <property type="entry name" value="oligo_HPY"/>
    <property type="match status" value="1"/>
</dbReference>
<dbReference type="EMBL" id="JBHUMX010000035">
    <property type="protein sequence ID" value="MFD2629120.1"/>
    <property type="molecule type" value="Genomic_DNA"/>
</dbReference>
<dbReference type="GO" id="GO:0005524">
    <property type="term" value="F:ATP binding"/>
    <property type="evidence" value="ECO:0007669"/>
    <property type="project" value="UniProtKB-KW"/>
</dbReference>
<keyword evidence="3" id="KW-0813">Transport</keyword>
<accession>A0ABW5Q135</accession>
<evidence type="ECO:0000313" key="9">
    <source>
        <dbReference type="EMBL" id="MFD2629120.1"/>
    </source>
</evidence>
<dbReference type="InterPro" id="IPR013563">
    <property type="entry name" value="Oligopep_ABC_C"/>
</dbReference>
<gene>
    <name evidence="9" type="ORF">ACFSUN_10065</name>
</gene>
<dbReference type="InterPro" id="IPR003439">
    <property type="entry name" value="ABC_transporter-like_ATP-bd"/>
</dbReference>
<keyword evidence="5" id="KW-0547">Nucleotide-binding</keyword>
<reference evidence="10" key="1">
    <citation type="journal article" date="2019" name="Int. J. Syst. Evol. Microbiol.">
        <title>The Global Catalogue of Microorganisms (GCM) 10K type strain sequencing project: providing services to taxonomists for standard genome sequencing and annotation.</title>
        <authorList>
            <consortium name="The Broad Institute Genomics Platform"/>
            <consortium name="The Broad Institute Genome Sequencing Center for Infectious Disease"/>
            <person name="Wu L."/>
            <person name="Ma J."/>
        </authorList>
    </citation>
    <scope>NUCLEOTIDE SEQUENCE [LARGE SCALE GENOMIC DNA]</scope>
    <source>
        <strain evidence="10">TISTR 1858</strain>
    </source>
</reference>
<dbReference type="NCBIfam" id="TIGR01727">
    <property type="entry name" value="oligo_HPY"/>
    <property type="match status" value="1"/>
</dbReference>
<keyword evidence="10" id="KW-1185">Reference proteome</keyword>
<feature type="domain" description="ABC transporter" evidence="8">
    <location>
        <begin position="8"/>
        <end position="259"/>
    </location>
</feature>
<proteinExistence type="inferred from homology"/>
<protein>
    <submittedName>
        <fullName evidence="9">ABC transporter ATP-binding protein</fullName>
    </submittedName>
</protein>
<evidence type="ECO:0000256" key="2">
    <source>
        <dbReference type="ARBA" id="ARBA00005417"/>
    </source>
</evidence>
<evidence type="ECO:0000256" key="7">
    <source>
        <dbReference type="ARBA" id="ARBA00023136"/>
    </source>
</evidence>
<evidence type="ECO:0000256" key="3">
    <source>
        <dbReference type="ARBA" id="ARBA00022448"/>
    </source>
</evidence>
<dbReference type="InterPro" id="IPR017871">
    <property type="entry name" value="ABC_transporter-like_CS"/>
</dbReference>
<dbReference type="Pfam" id="PF00005">
    <property type="entry name" value="ABC_tran"/>
    <property type="match status" value="1"/>
</dbReference>
<keyword evidence="7" id="KW-0472">Membrane</keyword>